<protein>
    <submittedName>
        <fullName evidence="2">GNAT family N-acetyltransferase</fullName>
    </submittedName>
</protein>
<dbReference type="GO" id="GO:0016747">
    <property type="term" value="F:acyltransferase activity, transferring groups other than amino-acyl groups"/>
    <property type="evidence" value="ECO:0007669"/>
    <property type="project" value="InterPro"/>
</dbReference>
<gene>
    <name evidence="2" type="ORF">HC757_12580</name>
</gene>
<keyword evidence="3" id="KW-1185">Reference proteome</keyword>
<dbReference type="AlphaFoldDB" id="A0A972FUH4"/>
<reference evidence="2" key="1">
    <citation type="submission" date="2020-04" db="EMBL/GenBank/DDBJ databases">
        <title>Description of Shewanella salipaludis sp. nov., isolated from a salt marsh.</title>
        <authorList>
            <person name="Park S."/>
            <person name="Yoon J.-H."/>
        </authorList>
    </citation>
    <scope>NUCLEOTIDE SEQUENCE</scope>
    <source>
        <strain evidence="2">SHSM-M6</strain>
    </source>
</reference>
<sequence>MFHIRLARAEDADTLARLERQYLKDELTAGSGEGFQGQAFSRAELGELIQNHWLLVAELAGEIVAYVIAGRWQFFETWPIYRALLQRLPRLTADDPALGGKHGLSRNNTCQYGPVWIKKECRGQGIFEALLARLRQEVAPSFPYMLTFIAEDNQLSYAAHAGKGKMRVLDYFGFAGRDYYLLLSESS</sequence>
<evidence type="ECO:0000313" key="3">
    <source>
        <dbReference type="Proteomes" id="UP000737113"/>
    </source>
</evidence>
<comment type="caution">
    <text evidence="2">The sequence shown here is derived from an EMBL/GenBank/DDBJ whole genome shotgun (WGS) entry which is preliminary data.</text>
</comment>
<feature type="domain" description="N-acetyltransferase" evidence="1">
    <location>
        <begin position="2"/>
        <end position="187"/>
    </location>
</feature>
<accession>A0A972FUH4</accession>
<proteinExistence type="predicted"/>
<organism evidence="2 3">
    <name type="scientific">Shewanella salipaludis</name>
    <dbReference type="NCBI Taxonomy" id="2723052"/>
    <lineage>
        <taxon>Bacteria</taxon>
        <taxon>Pseudomonadati</taxon>
        <taxon>Pseudomonadota</taxon>
        <taxon>Gammaproteobacteria</taxon>
        <taxon>Alteromonadales</taxon>
        <taxon>Shewanellaceae</taxon>
        <taxon>Shewanella</taxon>
    </lineage>
</organism>
<dbReference type="SUPFAM" id="SSF55729">
    <property type="entry name" value="Acyl-CoA N-acyltransferases (Nat)"/>
    <property type="match status" value="1"/>
</dbReference>
<dbReference type="InterPro" id="IPR016181">
    <property type="entry name" value="Acyl_CoA_acyltransferase"/>
</dbReference>
<dbReference type="Proteomes" id="UP000737113">
    <property type="component" value="Unassembled WGS sequence"/>
</dbReference>
<dbReference type="EMBL" id="JAAXYH010000008">
    <property type="protein sequence ID" value="NMH65996.1"/>
    <property type="molecule type" value="Genomic_DNA"/>
</dbReference>
<dbReference type="RefSeq" id="WP_169564719.1">
    <property type="nucleotide sequence ID" value="NZ_JAAXYH010000008.1"/>
</dbReference>
<dbReference type="Gene3D" id="3.40.630.30">
    <property type="match status" value="1"/>
</dbReference>
<dbReference type="PROSITE" id="PS51186">
    <property type="entry name" value="GNAT"/>
    <property type="match status" value="1"/>
</dbReference>
<dbReference type="InterPro" id="IPR000182">
    <property type="entry name" value="GNAT_dom"/>
</dbReference>
<name>A0A972FUH4_9GAMM</name>
<evidence type="ECO:0000313" key="2">
    <source>
        <dbReference type="EMBL" id="NMH65996.1"/>
    </source>
</evidence>
<evidence type="ECO:0000259" key="1">
    <source>
        <dbReference type="PROSITE" id="PS51186"/>
    </source>
</evidence>